<dbReference type="AlphaFoldDB" id="A0A1A9VJF1"/>
<protein>
    <submittedName>
        <fullName evidence="1">Uncharacterized protein</fullName>
    </submittedName>
</protein>
<proteinExistence type="predicted"/>
<evidence type="ECO:0000313" key="2">
    <source>
        <dbReference type="Proteomes" id="UP000078200"/>
    </source>
</evidence>
<name>A0A1A9VJF1_GLOAU</name>
<accession>A0A1A9VJF1</accession>
<dbReference type="VEuPathDB" id="VectorBase:GAUT039335"/>
<evidence type="ECO:0000313" key="1">
    <source>
        <dbReference type="EnsemblMetazoa" id="GAUT039335-PA"/>
    </source>
</evidence>
<sequence>MKIKNNANDQQTVKTHHATRHTGLVYGVYGIWCSRFQALAGNILVGIGSNNGASDTSALVASIGELCLNQWNELCNHQGRLSNLVFYNSSELTILHPTFVIPTKDSYHPAVHGMSSCILASGNFLDARKSSPIVSILKSGSRSNIEDYKAIAKLNVLPNCEYLPQFSDNRTQSEQILLEMIQNK</sequence>
<dbReference type="EnsemblMetazoa" id="GAUT039335-RA">
    <property type="protein sequence ID" value="GAUT039335-PA"/>
    <property type="gene ID" value="GAUT039335"/>
</dbReference>
<keyword evidence="2" id="KW-1185">Reference proteome</keyword>
<reference evidence="1" key="1">
    <citation type="submission" date="2020-05" db="UniProtKB">
        <authorList>
            <consortium name="EnsemblMetazoa"/>
        </authorList>
    </citation>
    <scope>IDENTIFICATION</scope>
    <source>
        <strain evidence="1">TTRI</strain>
    </source>
</reference>
<dbReference type="Proteomes" id="UP000078200">
    <property type="component" value="Unassembled WGS sequence"/>
</dbReference>
<organism evidence="1 2">
    <name type="scientific">Glossina austeni</name>
    <name type="common">Savannah tsetse fly</name>
    <dbReference type="NCBI Taxonomy" id="7395"/>
    <lineage>
        <taxon>Eukaryota</taxon>
        <taxon>Metazoa</taxon>
        <taxon>Ecdysozoa</taxon>
        <taxon>Arthropoda</taxon>
        <taxon>Hexapoda</taxon>
        <taxon>Insecta</taxon>
        <taxon>Pterygota</taxon>
        <taxon>Neoptera</taxon>
        <taxon>Endopterygota</taxon>
        <taxon>Diptera</taxon>
        <taxon>Brachycera</taxon>
        <taxon>Muscomorpha</taxon>
        <taxon>Hippoboscoidea</taxon>
        <taxon>Glossinidae</taxon>
        <taxon>Glossina</taxon>
    </lineage>
</organism>